<sequence length="282" mass="32016">MLKKIDRAKIFLQAHAQVFACPICHEKMQATESGIVCAQHHRFDLSKKGTLYFLKSQLKSDYDAKLFAHRARMIQGGMYDPLLEVLAKDLKQAKVLDIGCGEGSFLAKLTQKATPALTVGFDIAKEGIYQASNHTQFDQAFWCVADLTNLPFADQSFDVLLNIFSPSNYREFDRILAPGGKLFKVIPGEYYLKELRQAFYPNDARKQHYSNEAVVEKLLQAYPDTTFEKVQYTFDIPKALRLSLLEMSPLEWQVDPVIKQALQQAPLEKITIDLLVAMSQKS</sequence>
<feature type="binding site" evidence="1">
    <location>
        <position position="37"/>
    </location>
    <ligand>
        <name>Zn(2+)</name>
        <dbReference type="ChEBI" id="CHEBI:29105"/>
    </ligand>
</feature>
<evidence type="ECO:0000256" key="1">
    <source>
        <dbReference type="PIRSR" id="PIRSR018249-1"/>
    </source>
</evidence>
<dbReference type="InterPro" id="IPR048647">
    <property type="entry name" value="RlmA_N"/>
</dbReference>
<keyword evidence="5" id="KW-0808">Transferase</keyword>
<evidence type="ECO:0000259" key="3">
    <source>
        <dbReference type="Pfam" id="PF13847"/>
    </source>
</evidence>
<dbReference type="InterPro" id="IPR025714">
    <property type="entry name" value="Methyltranfer_dom"/>
</dbReference>
<feature type="binding site" evidence="2">
    <location>
        <position position="79"/>
    </location>
    <ligand>
        <name>S-adenosyl-L-methionine</name>
        <dbReference type="ChEBI" id="CHEBI:59789"/>
    </ligand>
</feature>
<feature type="binding site" evidence="1">
    <location>
        <position position="24"/>
    </location>
    <ligand>
        <name>Zn(2+)</name>
        <dbReference type="ChEBI" id="CHEBI:29105"/>
    </ligand>
</feature>
<feature type="binding site" evidence="2">
    <location>
        <begin position="102"/>
        <end position="103"/>
    </location>
    <ligand>
        <name>S-adenosyl-L-methionine</name>
        <dbReference type="ChEBI" id="CHEBI:59789"/>
    </ligand>
</feature>
<dbReference type="EMBL" id="NFLC01000014">
    <property type="protein sequence ID" value="OUQ09966.1"/>
    <property type="molecule type" value="Genomic_DNA"/>
</dbReference>
<evidence type="ECO:0000313" key="5">
    <source>
        <dbReference type="EMBL" id="OUQ09966.1"/>
    </source>
</evidence>
<accession>A0A1Y4QX97</accession>
<keyword evidence="5" id="KW-0489">Methyltransferase</keyword>
<dbReference type="SUPFAM" id="SSF53335">
    <property type="entry name" value="S-adenosyl-L-methionine-dependent methyltransferases"/>
    <property type="match status" value="1"/>
</dbReference>
<dbReference type="InterPro" id="IPR029063">
    <property type="entry name" value="SAM-dependent_MTases_sf"/>
</dbReference>
<reference evidence="6" key="1">
    <citation type="submission" date="2017-04" db="EMBL/GenBank/DDBJ databases">
        <title>Function of individual gut microbiota members based on whole genome sequencing of pure cultures obtained from chicken caecum.</title>
        <authorList>
            <person name="Medvecky M."/>
            <person name="Cejkova D."/>
            <person name="Polansky O."/>
            <person name="Karasova D."/>
            <person name="Kubasova T."/>
            <person name="Cizek A."/>
            <person name="Rychlik I."/>
        </authorList>
    </citation>
    <scope>NUCLEOTIDE SEQUENCE [LARGE SCALE GENOMIC DNA]</scope>
    <source>
        <strain evidence="6">An144</strain>
    </source>
</reference>
<keyword evidence="1" id="KW-0479">Metal-binding</keyword>
<dbReference type="Gene3D" id="3.40.50.150">
    <property type="entry name" value="Vaccinia Virus protein VP39"/>
    <property type="match status" value="1"/>
</dbReference>
<dbReference type="AlphaFoldDB" id="A0A1Y4QX97"/>
<dbReference type="PANTHER" id="PTHR43460:SF1">
    <property type="entry name" value="METHYLTRANSFERASE TYPE 11 DOMAIN-CONTAINING PROTEIN"/>
    <property type="match status" value="1"/>
</dbReference>
<keyword evidence="1" id="KW-0862">Zinc</keyword>
<dbReference type="GO" id="GO:0032259">
    <property type="term" value="P:methylation"/>
    <property type="evidence" value="ECO:0007669"/>
    <property type="project" value="UniProtKB-KW"/>
</dbReference>
<dbReference type="RefSeq" id="WP_087215348.1">
    <property type="nucleotide sequence ID" value="NZ_NFLC01000014.1"/>
</dbReference>
<keyword evidence="2" id="KW-0949">S-adenosyl-L-methionine</keyword>
<dbReference type="CDD" id="cd02440">
    <property type="entry name" value="AdoMet_MTases"/>
    <property type="match status" value="1"/>
</dbReference>
<dbReference type="InterPro" id="IPR016718">
    <property type="entry name" value="rRNA_m1G-MeTrfase_A_prd"/>
</dbReference>
<feature type="binding site" evidence="2">
    <location>
        <position position="191"/>
    </location>
    <ligand>
        <name>S-adenosyl-L-methionine</name>
        <dbReference type="ChEBI" id="CHEBI:59789"/>
    </ligand>
</feature>
<evidence type="ECO:0000256" key="2">
    <source>
        <dbReference type="PIRSR" id="PIRSR018249-2"/>
    </source>
</evidence>
<feature type="binding site" evidence="1">
    <location>
        <position position="41"/>
    </location>
    <ligand>
        <name>Zn(2+)</name>
        <dbReference type="ChEBI" id="CHEBI:29105"/>
    </ligand>
</feature>
<proteinExistence type="predicted"/>
<dbReference type="Proteomes" id="UP000196074">
    <property type="component" value="Unassembled WGS sequence"/>
</dbReference>
<feature type="binding site" evidence="1">
    <location>
        <position position="21"/>
    </location>
    <ligand>
        <name>Zn(2+)</name>
        <dbReference type="ChEBI" id="CHEBI:29105"/>
    </ligand>
</feature>
<protein>
    <submittedName>
        <fullName evidence="5">50S rRNA methyltransferase</fullName>
    </submittedName>
</protein>
<dbReference type="GO" id="GO:0046872">
    <property type="term" value="F:metal ion binding"/>
    <property type="evidence" value="ECO:0007669"/>
    <property type="project" value="UniProtKB-KW"/>
</dbReference>
<comment type="caution">
    <text evidence="5">The sequence shown here is derived from an EMBL/GenBank/DDBJ whole genome shotgun (WGS) entry which is preliminary data.</text>
</comment>
<evidence type="ECO:0000313" key="6">
    <source>
        <dbReference type="Proteomes" id="UP000196074"/>
    </source>
</evidence>
<feature type="domain" description="Methyltransferase" evidence="3">
    <location>
        <begin position="91"/>
        <end position="182"/>
    </location>
</feature>
<dbReference type="PIRSF" id="PIRSF018249">
    <property type="entry name" value="MyrA_prd"/>
    <property type="match status" value="1"/>
</dbReference>
<evidence type="ECO:0000259" key="4">
    <source>
        <dbReference type="Pfam" id="PF21302"/>
    </source>
</evidence>
<feature type="domain" description="23S rRNA (guanine(745)-N(1))-methyltransferase N-terminal" evidence="4">
    <location>
        <begin position="19"/>
        <end position="59"/>
    </location>
</feature>
<dbReference type="GO" id="GO:0008757">
    <property type="term" value="F:S-adenosylmethionine-dependent methyltransferase activity"/>
    <property type="evidence" value="ECO:0007669"/>
    <property type="project" value="InterPro"/>
</dbReference>
<dbReference type="InterPro" id="IPR052939">
    <property type="entry name" value="23S_rRNA_MeTrnsfrase_RlmA"/>
</dbReference>
<dbReference type="Pfam" id="PF13847">
    <property type="entry name" value="Methyltransf_31"/>
    <property type="match status" value="1"/>
</dbReference>
<name>A0A1Y4QX97_9ENTE</name>
<dbReference type="Pfam" id="PF21302">
    <property type="entry name" value="Zn_ribbon_RlmA"/>
    <property type="match status" value="1"/>
</dbReference>
<gene>
    <name evidence="5" type="ORF">B5E88_08025</name>
</gene>
<dbReference type="PANTHER" id="PTHR43460">
    <property type="entry name" value="METHYLTRANSFERASE"/>
    <property type="match status" value="1"/>
</dbReference>
<organism evidence="5 6">
    <name type="scientific">Enterococcus cecorum</name>
    <dbReference type="NCBI Taxonomy" id="44008"/>
    <lineage>
        <taxon>Bacteria</taxon>
        <taxon>Bacillati</taxon>
        <taxon>Bacillota</taxon>
        <taxon>Bacilli</taxon>
        <taxon>Lactobacillales</taxon>
        <taxon>Enterococcaceae</taxon>
        <taxon>Enterococcus</taxon>
    </lineage>
</organism>